<dbReference type="SMART" id="SM00553">
    <property type="entry name" value="SEP"/>
    <property type="match status" value="1"/>
</dbReference>
<dbReference type="SUPFAM" id="SSF102848">
    <property type="entry name" value="NSFL1 (p97 ATPase) cofactor p47, SEP domain"/>
    <property type="match status" value="1"/>
</dbReference>
<dbReference type="GO" id="GO:0007030">
    <property type="term" value="P:Golgi organization"/>
    <property type="evidence" value="ECO:0007669"/>
    <property type="project" value="TreeGrafter"/>
</dbReference>
<dbReference type="GO" id="GO:0005634">
    <property type="term" value="C:nucleus"/>
    <property type="evidence" value="ECO:0007669"/>
    <property type="project" value="TreeGrafter"/>
</dbReference>
<reference evidence="5 6" key="1">
    <citation type="journal article" date="2012" name="Nature">
        <title>Repeated polyploidization of Gossypium genomes and the evolution of spinnable cotton fibres.</title>
        <authorList>
            <person name="Paterson A.H."/>
            <person name="Wendel J.F."/>
            <person name="Gundlach H."/>
            <person name="Guo H."/>
            <person name="Jenkins J."/>
            <person name="Jin D."/>
            <person name="Llewellyn D."/>
            <person name="Showmaker K.C."/>
            <person name="Shu S."/>
            <person name="Udall J."/>
            <person name="Yoo M.J."/>
            <person name="Byers R."/>
            <person name="Chen W."/>
            <person name="Doron-Faigenboim A."/>
            <person name="Duke M.V."/>
            <person name="Gong L."/>
            <person name="Grimwood J."/>
            <person name="Grover C."/>
            <person name="Grupp K."/>
            <person name="Hu G."/>
            <person name="Lee T.H."/>
            <person name="Li J."/>
            <person name="Lin L."/>
            <person name="Liu T."/>
            <person name="Marler B.S."/>
            <person name="Page J.T."/>
            <person name="Roberts A.W."/>
            <person name="Romanel E."/>
            <person name="Sanders W.S."/>
            <person name="Szadkowski E."/>
            <person name="Tan X."/>
            <person name="Tang H."/>
            <person name="Xu C."/>
            <person name="Wang J."/>
            <person name="Wang Z."/>
            <person name="Zhang D."/>
            <person name="Zhang L."/>
            <person name="Ashrafi H."/>
            <person name="Bedon F."/>
            <person name="Bowers J.E."/>
            <person name="Brubaker C.L."/>
            <person name="Chee P.W."/>
            <person name="Das S."/>
            <person name="Gingle A.R."/>
            <person name="Haigler C.H."/>
            <person name="Harker D."/>
            <person name="Hoffmann L.V."/>
            <person name="Hovav R."/>
            <person name="Jones D.C."/>
            <person name="Lemke C."/>
            <person name="Mansoor S."/>
            <person name="ur Rahman M."/>
            <person name="Rainville L.N."/>
            <person name="Rambani A."/>
            <person name="Reddy U.K."/>
            <person name="Rong J.K."/>
            <person name="Saranga Y."/>
            <person name="Scheffler B.E."/>
            <person name="Scheffler J.A."/>
            <person name="Stelly D.M."/>
            <person name="Triplett B.A."/>
            <person name="Van Deynze A."/>
            <person name="Vaslin M.F."/>
            <person name="Waghmare V.N."/>
            <person name="Walford S.A."/>
            <person name="Wright R.J."/>
            <person name="Zaki E.A."/>
            <person name="Zhang T."/>
            <person name="Dennis E.S."/>
            <person name="Mayer K.F."/>
            <person name="Peterson D.G."/>
            <person name="Rokhsar D.S."/>
            <person name="Wang X."/>
            <person name="Schmutz J."/>
        </authorList>
    </citation>
    <scope>NUCLEOTIDE SEQUENCE [LARGE SCALE GENOMIC DNA]</scope>
</reference>
<evidence type="ECO:0000256" key="1">
    <source>
        <dbReference type="ARBA" id="ARBA00022786"/>
    </source>
</evidence>
<evidence type="ECO:0000259" key="3">
    <source>
        <dbReference type="PROSITE" id="PS50033"/>
    </source>
</evidence>
<dbReference type="PROSITE" id="PS50033">
    <property type="entry name" value="UBX"/>
    <property type="match status" value="1"/>
</dbReference>
<dbReference type="Gene3D" id="3.30.420.210">
    <property type="entry name" value="SEP domain"/>
    <property type="match status" value="1"/>
</dbReference>
<feature type="domain" description="UBX" evidence="3">
    <location>
        <begin position="346"/>
        <end position="423"/>
    </location>
</feature>
<dbReference type="GO" id="GO:0043161">
    <property type="term" value="P:proteasome-mediated ubiquitin-dependent protein catabolic process"/>
    <property type="evidence" value="ECO:0007669"/>
    <property type="project" value="TreeGrafter"/>
</dbReference>
<dbReference type="Pfam" id="PF14555">
    <property type="entry name" value="UBA_4"/>
    <property type="match status" value="1"/>
</dbReference>
<dbReference type="PANTHER" id="PTHR23333:SF45">
    <property type="entry name" value="PLANT UBX DOMAIN-CONTAINING PROTEIN 4-LIKE"/>
    <property type="match status" value="1"/>
</dbReference>
<dbReference type="GO" id="GO:0005829">
    <property type="term" value="C:cytosol"/>
    <property type="evidence" value="ECO:0007669"/>
    <property type="project" value="TreeGrafter"/>
</dbReference>
<dbReference type="FunFam" id="1.10.8.10:FF:000020">
    <property type="entry name" value="NSFL1 (p97) cofactor (p47)"/>
    <property type="match status" value="1"/>
</dbReference>
<feature type="region of interest" description="Disordered" evidence="2">
    <location>
        <begin position="66"/>
        <end position="173"/>
    </location>
</feature>
<keyword evidence="6" id="KW-1185">Reference proteome</keyword>
<dbReference type="InterPro" id="IPR012989">
    <property type="entry name" value="SEP_domain"/>
</dbReference>
<evidence type="ECO:0000256" key="2">
    <source>
        <dbReference type="SAM" id="MobiDB-lite"/>
    </source>
</evidence>
<dbReference type="InterPro" id="IPR029071">
    <property type="entry name" value="Ubiquitin-like_domsf"/>
</dbReference>
<dbReference type="Gene3D" id="1.10.8.10">
    <property type="entry name" value="DNA helicase RuvA subunit, C-terminal domain"/>
    <property type="match status" value="1"/>
</dbReference>
<dbReference type="GO" id="GO:0043130">
    <property type="term" value="F:ubiquitin binding"/>
    <property type="evidence" value="ECO:0007669"/>
    <property type="project" value="TreeGrafter"/>
</dbReference>
<dbReference type="InterPro" id="IPR009060">
    <property type="entry name" value="UBA-like_sf"/>
</dbReference>
<accession>A0A0D2N7L4</accession>
<dbReference type="KEGG" id="gra:105789921"/>
<dbReference type="SMART" id="SM00166">
    <property type="entry name" value="UBX"/>
    <property type="match status" value="1"/>
</dbReference>
<organism evidence="5 6">
    <name type="scientific">Gossypium raimondii</name>
    <name type="common">Peruvian cotton</name>
    <name type="synonym">Gossypium klotzschianum subsp. raimondii</name>
    <dbReference type="NCBI Taxonomy" id="29730"/>
    <lineage>
        <taxon>Eukaryota</taxon>
        <taxon>Viridiplantae</taxon>
        <taxon>Streptophyta</taxon>
        <taxon>Embryophyta</taxon>
        <taxon>Tracheophyta</taxon>
        <taxon>Spermatophyta</taxon>
        <taxon>Magnoliopsida</taxon>
        <taxon>eudicotyledons</taxon>
        <taxon>Gunneridae</taxon>
        <taxon>Pentapetalae</taxon>
        <taxon>rosids</taxon>
        <taxon>malvids</taxon>
        <taxon>Malvales</taxon>
        <taxon>Malvaceae</taxon>
        <taxon>Malvoideae</taxon>
        <taxon>Gossypium</taxon>
    </lineage>
</organism>
<evidence type="ECO:0000259" key="4">
    <source>
        <dbReference type="PROSITE" id="PS51399"/>
    </source>
</evidence>
<feature type="compositionally biased region" description="Low complexity" evidence="2">
    <location>
        <begin position="82"/>
        <end position="106"/>
    </location>
</feature>
<dbReference type="Gramene" id="KJB08653">
    <property type="protein sequence ID" value="KJB08653"/>
    <property type="gene ID" value="B456_001G095800"/>
</dbReference>
<dbReference type="Gene3D" id="3.10.20.90">
    <property type="entry name" value="Phosphatidylinositol 3-kinase Catalytic Subunit, Chain A, domain 1"/>
    <property type="match status" value="1"/>
</dbReference>
<dbReference type="GO" id="GO:0000045">
    <property type="term" value="P:autophagosome assembly"/>
    <property type="evidence" value="ECO:0007669"/>
    <property type="project" value="TreeGrafter"/>
</dbReference>
<dbReference type="FunFam" id="3.30.420.210:FF:000005">
    <property type="entry name" value="Plant UBX domain-containing protein 4"/>
    <property type="match status" value="1"/>
</dbReference>
<feature type="domain" description="SEP" evidence="4">
    <location>
        <begin position="233"/>
        <end position="297"/>
    </location>
</feature>
<dbReference type="PANTHER" id="PTHR23333">
    <property type="entry name" value="UBX DOMAIN CONTAINING PROTEIN"/>
    <property type="match status" value="1"/>
</dbReference>
<dbReference type="SUPFAM" id="SSF46934">
    <property type="entry name" value="UBA-like"/>
    <property type="match status" value="1"/>
</dbReference>
<dbReference type="FunFam" id="3.10.20.90:FF:000179">
    <property type="entry name" value="Plant UBX domain-containing protein 4"/>
    <property type="match status" value="1"/>
</dbReference>
<dbReference type="PROSITE" id="PS51399">
    <property type="entry name" value="SEP"/>
    <property type="match status" value="1"/>
</dbReference>
<dbReference type="SUPFAM" id="SSF54236">
    <property type="entry name" value="Ubiquitin-like"/>
    <property type="match status" value="1"/>
</dbReference>
<dbReference type="eggNOG" id="KOG2086">
    <property type="taxonomic scope" value="Eukaryota"/>
</dbReference>
<proteinExistence type="predicted"/>
<dbReference type="EMBL" id="CM001740">
    <property type="protein sequence ID" value="KJB08653.1"/>
    <property type="molecule type" value="Genomic_DNA"/>
</dbReference>
<dbReference type="Pfam" id="PF08059">
    <property type="entry name" value="SEP"/>
    <property type="match status" value="1"/>
</dbReference>
<dbReference type="GO" id="GO:0051117">
    <property type="term" value="F:ATPase binding"/>
    <property type="evidence" value="ECO:0007669"/>
    <property type="project" value="UniProtKB-ARBA"/>
</dbReference>
<dbReference type="InterPro" id="IPR039517">
    <property type="entry name" value="C6orf106_UBA-like"/>
</dbReference>
<evidence type="ECO:0008006" key="7">
    <source>
        <dbReference type="Google" id="ProtNLM"/>
    </source>
</evidence>
<dbReference type="Pfam" id="PF00789">
    <property type="entry name" value="UBX"/>
    <property type="match status" value="1"/>
</dbReference>
<feature type="compositionally biased region" description="Low complexity" evidence="2">
    <location>
        <begin position="315"/>
        <end position="327"/>
    </location>
</feature>
<evidence type="ECO:0000313" key="5">
    <source>
        <dbReference type="EMBL" id="KJB08653.1"/>
    </source>
</evidence>
<dbReference type="InterPro" id="IPR036241">
    <property type="entry name" value="NSFL1C_SEP_dom_sf"/>
</dbReference>
<dbReference type="CDD" id="cd14349">
    <property type="entry name" value="UBA_CF106"/>
    <property type="match status" value="1"/>
</dbReference>
<feature type="region of interest" description="Disordered" evidence="2">
    <location>
        <begin position="291"/>
        <end position="338"/>
    </location>
</feature>
<dbReference type="Proteomes" id="UP000032304">
    <property type="component" value="Chromosome 1"/>
</dbReference>
<sequence length="424" mass="45583">MEHETHRQGNPTDPNADQNAALINSFIEITSSSKEEALFFLESHQWDLDAAVSTFLDSNSTAALQQPPIAPPVSGAGGVNNSASPSQSDSPDYSPSQSPSRSRSPSPARPARPPYALRSRRNDKKPSGSGGNNARGVRTLADLNRTPPGGSDSDSDEGQDYFTGGEKSGMVVRDPSKHRDVDSIFNQARQAGAVEGSDDYFRPSSSNTRSFSGTARLLSGETVAPPPPPPPEVVTHNITFWRNGFTVDDGPLRQLDDPANATFLESVMGSQCPKELEPADPRTKVDLHLFRRDENYSEPKRRQSAFQGVGRTLGSSSPSPTPSESTTAAGNITTAPAPSMGLVVDTSLPTTSIQLRLSDGTRMISRFNHHHTIRDIRGFIDASQPGGATNYQLQTMGFPPKQLTDLDQTIEQAGIANSVVIQKY</sequence>
<dbReference type="OMA" id="REVLHCN"/>
<dbReference type="InterPro" id="IPR001012">
    <property type="entry name" value="UBX_dom"/>
</dbReference>
<protein>
    <recommendedName>
        <fullName evidence="7">UBX domain-containing protein</fullName>
    </recommendedName>
</protein>
<evidence type="ECO:0000313" key="6">
    <source>
        <dbReference type="Proteomes" id="UP000032304"/>
    </source>
</evidence>
<dbReference type="CDD" id="cd01770">
    <property type="entry name" value="UBX_UBXN2"/>
    <property type="match status" value="1"/>
</dbReference>
<dbReference type="GO" id="GO:0031468">
    <property type="term" value="P:nuclear membrane reassembly"/>
    <property type="evidence" value="ECO:0007669"/>
    <property type="project" value="TreeGrafter"/>
</dbReference>
<dbReference type="OrthoDB" id="843895at2759"/>
<dbReference type="AlphaFoldDB" id="A0A0D2N7L4"/>
<keyword evidence="1" id="KW-0833">Ubl conjugation pathway</keyword>
<name>A0A0D2N7L4_GOSRA</name>
<feature type="compositionally biased region" description="Basic and acidic residues" evidence="2">
    <location>
        <begin position="291"/>
        <end position="301"/>
    </location>
</feature>
<gene>
    <name evidence="5" type="ORF">B456_001G095800</name>
</gene>
<dbReference type="STRING" id="29730.A0A0D2N7L4"/>
<dbReference type="GO" id="GO:0061025">
    <property type="term" value="P:membrane fusion"/>
    <property type="evidence" value="ECO:0007669"/>
    <property type="project" value="TreeGrafter"/>
</dbReference>